<feature type="compositionally biased region" description="Basic and acidic residues" evidence="2">
    <location>
        <begin position="1024"/>
        <end position="1063"/>
    </location>
</feature>
<feature type="coiled-coil region" evidence="1">
    <location>
        <begin position="1666"/>
        <end position="1693"/>
    </location>
</feature>
<feature type="compositionally biased region" description="Polar residues" evidence="2">
    <location>
        <begin position="2131"/>
        <end position="2159"/>
    </location>
</feature>
<dbReference type="GO" id="GO:0030425">
    <property type="term" value="C:dendrite"/>
    <property type="evidence" value="ECO:0007669"/>
    <property type="project" value="TreeGrafter"/>
</dbReference>
<feature type="compositionally biased region" description="Basic and acidic residues" evidence="2">
    <location>
        <begin position="1213"/>
        <end position="1223"/>
    </location>
</feature>
<dbReference type="GO" id="GO:0031114">
    <property type="term" value="P:regulation of microtubule depolymerization"/>
    <property type="evidence" value="ECO:0007669"/>
    <property type="project" value="TreeGrafter"/>
</dbReference>
<feature type="compositionally biased region" description="Basic and acidic residues" evidence="2">
    <location>
        <begin position="3655"/>
        <end position="3693"/>
    </location>
</feature>
<evidence type="ECO:0000259" key="4">
    <source>
        <dbReference type="Pfam" id="PF25281"/>
    </source>
</evidence>
<evidence type="ECO:0000313" key="6">
    <source>
        <dbReference type="Proteomes" id="UP000008820"/>
    </source>
</evidence>
<feature type="compositionally biased region" description="Basic and acidic residues" evidence="2">
    <location>
        <begin position="2346"/>
        <end position="2359"/>
    </location>
</feature>
<feature type="compositionally biased region" description="Basic and acidic residues" evidence="2">
    <location>
        <begin position="3554"/>
        <end position="3564"/>
    </location>
</feature>
<dbReference type="InterPro" id="IPR009603">
    <property type="entry name" value="MAP_Futsch"/>
</dbReference>
<sequence>MSGDQSGPIELNGTSTGINGGGAGVDGIVTNGGIPGGESTMNGGGGGGGEAITPGGGGGSEAGGLGGLSTVDAGCSEGPSSIIGVGPPSPLTGCYLLIIIGEPHSQEHKDIIVQRLIKGFLSWDATDCHVDLEEELHTITLQALEGEEGKHGERLIQYASENLVTEILIHPQINTFIQCIRNLLSSFTRHRHIIHTGYTFAGNGSWILQDGTFSVVDFMEAFREHEVQRVLRAYPDTITMDVHCAPVGNWQAIQDKSFARLCRIRLNPVDVLSSGSEKLNAFVDYLASMIVPTEISELLESSDVVGNIRFSHPTLYVFPGGQGDAALFGINGFNMLVDGGFSRKSCFWDFVRHLDRLDAVLMTRINNTNIKGISAVVERKHEAHVYPQIGHFFCNIPERKGLLSPDGDKDRDPLLVDLIEEGHQIVTNLKSLNLKAQNCYRDVEPINLYHKVGHGTLDMYIISPAKDSKEVKEFLAKWNAADPKLFAPRDSKEFVFPMQNIISICALLVWTPANPEDNITRILFPGSAPEYKILEGLEKMKNVEFMRQPVCTVKSIAPSLSTQALTKKSLKSSSIDKIIPEPILPSKSTKPSEKDNKILDNKMKMIDNKLTDSKSSTDMMDSSADEAKLEKHITKSSVATVATAKVTVSKSKVIKTSSTESTKKIDSMLIESSKKIDLDEKKDSSDAGSDKDETEKKVAAEEAIPEKKLVQDKKDDDAKDSKKDDSITIKDETKVAKRITEKSSRPSTARSRIDTKPPKMAAKPMKKKEEANKSSPTTPKKSVEPKLTNGISKDEESKKTTAPPKTTKPVTTRPGKASPKSTPAKSAKDANNRKVLEARQRPAAKPAPAKKDSMEKKDSPPKVERKPISRRPRGPTSATAVGGSPVKAKKVLKSEKDAVIRKAKLDKNGTTDSSLVSTPSADEAGIAVQKRIIDTTASAAAGTSDMDAIQQQQLAELKEEQEAVREIEAVFKRDSEKIKRHEILSEHREIQDSTTEPEEEEEYLIIEKEEQYTEDSINEPESSATKEEEIQKHQRDSQESEKCKRDSMEGEKQEKADVGKMEGETATVVEIIEGDKVDEEHPAEETHQEDKETILEKEAIEDVKEEPKDTEKLSAKHKQDIEEEVQDIIASAKEIAKSKMETSMDGLKTEEMSSISPDEKVSSTKKTSDTRDENEPEPVQKEHIEPPHESHHEERVSATAESGATTTAPTLPEDERIPLDEIKEDLVIEEKYVKEETKEVEVAPPLPTVYEPLERPTPAKMHFSAQQAHMRDVVKTPDEVADLPMHEEADFEEYSENKDKEDEKERDTKEKPEAVDSAQKKETEVKEPEKTDKVIVDKSAESDKLCDTVKDIKQEVQEVIEKVAIDTMVEKPPKLDTQQPSAKDQHDEADVLKDLESQIISSEPEIKKQPETKQLEQTPEQPPVVADDEEDKKSVHEEVIVAKKVEPKVPVPETSILDEIWGAPQKAEEKLEELKQIIDDKAKETTSDLVAVKDEMFKELVDRKEEVMDKVKQEIIDTDKKAKETVAELAKAAENVTVQAAEAVAKEIVAKVDAVGEDLHKKTQQVDEKVASEVDKIKTSVEQAAIKAESVLTSIETEKKELEKLATDLKQEVSGQIDATKKQLDDELNKAVEQVQEKAKSGISSFFGGITESIKTGIEKVADKVETKLKDKTEQVETRLQEVTDKIEELKGKEPVEEVCVKKEVTTVPEPSEQTIGFEQSFGYERTFTQELRETHITTLDSPVTDVDKVVDMKSSVNIPQHIDEDKELEELESKQMAGSYVIEEVKYSTFEEANLREIKEEEEEDRVTPPQKDDKKSSSPKLEPFVVPQRARTPEDVAKIVANVAEVLKSDKDLEEIIPGFDPHELERKLSQGAAREEDIGTVQRMLVTASSEDGGEETVICPDGTITFSKTATPEPPISGKTTPEIKVDEDAVEVKPSEVRPEKPQLPEVKQDEKASPASSGKSSPDLKTSPTSIEEKDKHELPEKVVIEAKKTPEKITEDRKESIAEQYAQIDDSRRESAISTFSERDYTKDESSILDERDSSRAHSISSHISDLKEDVADVKSVTEFLKESDKQQEVFTEPEKQKDSLTKKSEELSSPESITSQKTVSEKSVAAEAVLMKSEEKIPQETQSSRPESAASHISSKSPLDNVSTSPVEISGPESAIPTEKSPIVDTKSDTNTCEKIEAKEQSRSESAASEKMEDGAKEIPRPESVVSNVSEKVPSDNIEGQQDSKQSSRPESVASYKGEGAVDDKEPSQPETILSCGDVSATKADIKPEDIKEVSRPESVASVVNEKDDTEKKAATKSESPASHPTSIETEKTSAETKESSRPESVASLVSEKALPEKTDDSKEVSRPESAASHISDKLVSEQKETIPSEKVETKESPRAESVASQETKEHSRPESVLSQKSDKPDNKQEAMKGSSRPESVASDVGEKITSEEKSEEIKDGSRPESVASQIVETTSHRVAKDVDEKQTARSESVASHVSEKSSTEKEPAAMEASRPESVTSLISDKDETKKAESKEASRPESAVSHISEKEEVKSSSSVEKDVAKTDEAKEASRPDSVASHVSEKDAKEASRPASVASHVSEQLDTYKLETKEASRPESRTSHTSEIIDAKLKEEPKLVETKDVAQPDAKMEETSRPESVVSHASEKVSTDKATEAVRPDSTESHIGAKATTMQEETSRPMSVASNVSEKLDTKKEEPKDSSRPESVISEATSDKFDEKQKDTLQSVASQEIVKTSEKVESELIASQVSEKTSVKSEVEESSRPESVASHLSEKASSDKVEIKDSSRPESVASHISEKTSSADAKSPAASRPDSVASHSSDKVAEKEDIKKEELHAATQKEVKEAQRPESASSHVSDKPEVKDTSRPESVASHASEKGPSDKIDIKDETKGLVQPMLPVSQEKTDSKQDEKNELSRPESCASHVSEKEMSETTETKLGSMEVAQLKSIASQASEKTSTEVIETVKVVSKEPSRPESVASHTSEHAETKSDAKESSRSASVASHVSDKSEPKPEVEDASRPESVASHTSDKEHSTEKESKSTYEIKGQLPESKEASTLESATNIVTGKVPTDDGKNAETNITHASVNKEDSKPASILSQIDEKALSSVKDTARPQEKEPSVTDSQCGKEQPLKESDSRPTSAASHVSEKVSTDKTPEKEESRPASAVSHVSESAPSDKLDIIKAEDKDYWRPASSASHVSEKSSTIDAVVIDQKESPAPISTVSPTIEKEQKEPSRSQSAASEKVEETSRPVSVASDKAKTVESKADDKEASRPTSAASHKSEKDSHKAEFEKDSSRPASSASHASEKGSVLQETESTKTEEMDIAVKVESKDDKDPSRSASVASHVSETDKEVDEKTQSRPDSAASHGPSDKSVPKDSKPDDKELSLPESTTSETVAKPLDASSIDKLIGEGDFSRPESPASCSSDKVEPSKEPKSTFVEKDLARPDSSCSYHGEHIPDEKPFSRPESPDSCADDKLNEVETQPAEKQVTGDDAVKQVIDTTKDVKKEDMESPEVKEFSRPDSPASCGDETELTSKTPESSIPEKHLAREDSVQSYHGEPIPEEKQFSRPDSPASGGEDETPAPVVKSKESSRPESAASHISGKDKSPVGSEAKESLTLNEKDTSRPTSAASHASDKSGATEAKMESRRESATQEERPSSALSDHADNAQEEKIFMKESRSKSLSAVMSSTPQRIGFEGSALGVLEESAATSRDDLHILKTPRESITKIEEMAFTEKKQTFTASKTGMSLFGPSQFPTEERKEAEGFPIAGAEHESPDQTDTIIPGVDQLLKETASSMKEIEKMSSSVITMIQTTEKKDESIKQESKSSTLAFPLLDSGKSTPMSGEKDKSQTSSIKSTSPHDKDSLEGSSASLNTFIEKDSLSESTSKQVTIKMSAVEEIADLKSMTTSTKVECTELLGGSKTPPTAPISPNVAKEDCTLGQHIESTVTSISATTGTSSSQGIVKQQKEDVSGISTPKESVPSGKSSPGLMSVHTGSTDSASKSINLGHSSGIETSESSPKPTSPFPKLLDTLKTDEVKTSSGMSTPDMTRTSTPDMVDSQIERIPEDTKEEVKQDVITTTTTTTKRYIIKDGEKIEVGSTVKTEVSGDSKKDDTSSAGESMSTSTTTTTTTTKVVKEAIKTPINLTLATTEDRSLTEDYDEKDVMSPRSDISSGQASRIVAGWHDEDVPGSPMSVTSQAPLSPSTKYTYDYDLQHSSSGVSKKSDIEIDDSQDEIPPQYGSDEVKSAITIASAFKPDPMSTSFYGQLPDVSDTAVTTSVTSTKSVPIPITTGKAFTKTYMEYASSGDSSVDSSHIHKSADRKYLDEADLDFEKAFTKSDKVDLMTQSMHFSSEKEFMAATTTTSSAMTTVADSSKKELDFTASGLPTTISASQAQTTLTTTAQSSTTATTSGSTSQQSQSDKDKDPLASWGKPLGLPSPAPLNDENMKTTPKRERKMILSKTKLNNEKNLRKRSESPIKSAKRPAPVYVDLSYVPHHGNSYYANVEFFKRVRARYYVFSGTEPSREVYNALLEAKQTWEDKELEVTIIPTYDTDVLGYWVSENEDLLAKYHIDLSPSAARCTINLQDHETSCSAYRLEF</sequence>
<accession>A0A903UIS2</accession>
<feature type="compositionally biased region" description="Basic and acidic residues" evidence="2">
    <location>
        <begin position="3039"/>
        <end position="3054"/>
    </location>
</feature>
<feature type="compositionally biased region" description="Polar residues" evidence="2">
    <location>
        <begin position="4007"/>
        <end position="4026"/>
    </location>
</feature>
<feature type="compositionally biased region" description="Basic and acidic residues" evidence="2">
    <location>
        <begin position="2467"/>
        <end position="2481"/>
    </location>
</feature>
<feature type="region of interest" description="Disordered" evidence="2">
    <location>
        <begin position="4230"/>
        <end position="4254"/>
    </location>
</feature>
<feature type="compositionally biased region" description="Basic and acidic residues" evidence="2">
    <location>
        <begin position="2321"/>
        <end position="2334"/>
    </location>
</feature>
<feature type="compositionally biased region" description="Gly residues" evidence="2">
    <location>
        <begin position="42"/>
        <end position="65"/>
    </location>
</feature>
<feature type="compositionally biased region" description="Basic and acidic residues" evidence="2">
    <location>
        <begin position="1295"/>
        <end position="1341"/>
    </location>
</feature>
<feature type="region of interest" description="Disordered" evidence="2">
    <location>
        <begin position="1"/>
        <end position="65"/>
    </location>
</feature>
<feature type="region of interest" description="Disordered" evidence="2">
    <location>
        <begin position="4171"/>
        <end position="4190"/>
    </location>
</feature>
<feature type="compositionally biased region" description="Polar residues" evidence="2">
    <location>
        <begin position="2230"/>
        <end position="2242"/>
    </location>
</feature>
<feature type="compositionally biased region" description="Basic and acidic residues" evidence="2">
    <location>
        <begin position="1073"/>
        <end position="1120"/>
    </location>
</feature>
<feature type="compositionally biased region" description="Basic and acidic residues" evidence="2">
    <location>
        <begin position="1404"/>
        <end position="1414"/>
    </location>
</feature>
<feature type="compositionally biased region" description="Basic and acidic residues" evidence="2">
    <location>
        <begin position="2539"/>
        <end position="2566"/>
    </location>
</feature>
<keyword evidence="1" id="KW-0175">Coiled coil</keyword>
<feature type="compositionally biased region" description="Basic and acidic residues" evidence="2">
    <location>
        <begin position="2783"/>
        <end position="2799"/>
    </location>
</feature>
<evidence type="ECO:0000256" key="1">
    <source>
        <dbReference type="SAM" id="Coils"/>
    </source>
</evidence>
<feature type="compositionally biased region" description="Basic and acidic residues" evidence="2">
    <location>
        <begin position="2016"/>
        <end position="2047"/>
    </location>
</feature>
<feature type="compositionally biased region" description="Polar residues" evidence="2">
    <location>
        <begin position="2735"/>
        <end position="2745"/>
    </location>
</feature>
<proteinExistence type="predicted"/>
<feature type="compositionally biased region" description="Basic and acidic residues" evidence="2">
    <location>
        <begin position="1134"/>
        <end position="1196"/>
    </location>
</feature>
<dbReference type="GO" id="GO:0000226">
    <property type="term" value="P:microtubule cytoskeleton organization"/>
    <property type="evidence" value="ECO:0007669"/>
    <property type="project" value="InterPro"/>
</dbReference>
<feature type="compositionally biased region" description="Basic and acidic residues" evidence="2">
    <location>
        <begin position="2764"/>
        <end position="2775"/>
    </location>
</feature>
<protein>
    <recommendedName>
        <fullName evidence="7">Microtubule-associated protein futsch</fullName>
    </recommendedName>
</protein>
<dbReference type="GO" id="GO:0005874">
    <property type="term" value="C:microtubule"/>
    <property type="evidence" value="ECO:0007669"/>
    <property type="project" value="InterPro"/>
</dbReference>
<feature type="coiled-coil region" evidence="1">
    <location>
        <begin position="1585"/>
        <end position="1641"/>
    </location>
</feature>
<feature type="compositionally biased region" description="Basic and acidic residues" evidence="2">
    <location>
        <begin position="2413"/>
        <end position="2423"/>
    </location>
</feature>
<evidence type="ECO:0000256" key="2">
    <source>
        <dbReference type="SAM" id="MobiDB-lite"/>
    </source>
</evidence>
<feature type="compositionally biased region" description="Basic and acidic residues" evidence="2">
    <location>
        <begin position="3186"/>
        <end position="3201"/>
    </location>
</feature>
<dbReference type="OrthoDB" id="5371837at2759"/>
<dbReference type="GO" id="GO:0005875">
    <property type="term" value="C:microtubule associated complex"/>
    <property type="evidence" value="ECO:0007669"/>
    <property type="project" value="TreeGrafter"/>
</dbReference>
<feature type="compositionally biased region" description="Basic and acidic residues" evidence="2">
    <location>
        <begin position="2701"/>
        <end position="2715"/>
    </location>
</feature>
<feature type="region of interest" description="Disordered" evidence="2">
    <location>
        <begin position="4415"/>
        <end position="4475"/>
    </location>
</feature>
<feature type="compositionally biased region" description="Basic and acidic residues" evidence="2">
    <location>
        <begin position="4119"/>
        <end position="4128"/>
    </location>
</feature>
<feature type="compositionally biased region" description="Polar residues" evidence="2">
    <location>
        <begin position="4053"/>
        <end position="4068"/>
    </location>
</feature>
<feature type="region of interest" description="Disordered" evidence="2">
    <location>
        <begin position="1797"/>
        <end position="1831"/>
    </location>
</feature>
<feature type="compositionally biased region" description="Polar residues" evidence="2">
    <location>
        <begin position="2099"/>
        <end position="2110"/>
    </location>
</feature>
<feature type="compositionally biased region" description="Basic and acidic residues" evidence="2">
    <location>
        <begin position="3291"/>
        <end position="3307"/>
    </location>
</feature>
<feature type="compositionally biased region" description="Basic and acidic residues" evidence="2">
    <location>
        <begin position="3157"/>
        <end position="3173"/>
    </location>
</feature>
<feature type="compositionally biased region" description="Basic and acidic residues" evidence="2">
    <location>
        <begin position="2886"/>
        <end position="2902"/>
    </location>
</feature>
<feature type="compositionally biased region" description="Basic and acidic residues" evidence="2">
    <location>
        <begin position="2914"/>
        <end position="2928"/>
    </location>
</feature>
<feature type="compositionally biased region" description="Polar residues" evidence="2">
    <location>
        <begin position="3986"/>
        <end position="3999"/>
    </location>
</feature>
<feature type="compositionally biased region" description="Basic and acidic residues" evidence="2">
    <location>
        <begin position="2936"/>
        <end position="2946"/>
    </location>
</feature>
<feature type="compositionally biased region" description="Polar residues" evidence="2">
    <location>
        <begin position="2683"/>
        <end position="2700"/>
    </location>
</feature>
<feature type="compositionally biased region" description="Basic and acidic residues" evidence="2">
    <location>
        <begin position="2071"/>
        <end position="2098"/>
    </location>
</feature>
<feature type="compositionally biased region" description="Basic and acidic residues" evidence="2">
    <location>
        <begin position="1383"/>
        <end position="1396"/>
    </location>
</feature>
<dbReference type="Proteomes" id="UP000008820">
    <property type="component" value="Chromosome 3"/>
</dbReference>
<feature type="region of interest" description="Disordered" evidence="2">
    <location>
        <begin position="3757"/>
        <end position="3776"/>
    </location>
</feature>
<keyword evidence="6" id="KW-1185">Reference proteome</keyword>
<dbReference type="PANTHER" id="PTHR13843">
    <property type="entry name" value="MICROTUBULE-ASSOCIATED PROTEIN"/>
    <property type="match status" value="1"/>
</dbReference>
<name>A0A903UIS2_AEDAE</name>
<feature type="compositionally biased region" description="Basic and acidic residues" evidence="2">
    <location>
        <begin position="2597"/>
        <end position="2648"/>
    </location>
</feature>
<feature type="domain" description="Microtubule-associated protein 1B/S N-terminal" evidence="3">
    <location>
        <begin position="96"/>
        <end position="287"/>
    </location>
</feature>
<dbReference type="GO" id="GO:0008017">
    <property type="term" value="F:microtubule binding"/>
    <property type="evidence" value="ECO:0007669"/>
    <property type="project" value="InterPro"/>
</dbReference>
<feature type="compositionally biased region" description="Basic and acidic residues" evidence="2">
    <location>
        <begin position="3438"/>
        <end position="3457"/>
    </location>
</feature>
<feature type="compositionally biased region" description="Low complexity" evidence="2">
    <location>
        <begin position="4129"/>
        <end position="4146"/>
    </location>
</feature>
<feature type="domain" description="Microtubule-associated protein 1A/B/S-like MBL-like" evidence="4">
    <location>
        <begin position="296"/>
        <end position="557"/>
    </location>
</feature>
<evidence type="ECO:0000313" key="5">
    <source>
        <dbReference type="EnsemblMetazoa" id="AAEL009847-PB"/>
    </source>
</evidence>
<feature type="compositionally biased region" description="Basic and acidic residues" evidence="2">
    <location>
        <begin position="3381"/>
        <end position="3398"/>
    </location>
</feature>
<feature type="compositionally biased region" description="Basic and acidic residues" evidence="2">
    <location>
        <begin position="2276"/>
        <end position="2288"/>
    </location>
</feature>
<dbReference type="InterPro" id="IPR057480">
    <property type="entry name" value="MAP1A/B/S-like_MBL"/>
</dbReference>
<feature type="compositionally biased region" description="Basic and acidic residues" evidence="2">
    <location>
        <begin position="849"/>
        <end position="867"/>
    </location>
</feature>
<dbReference type="InterPro" id="IPR026074">
    <property type="entry name" value="MAP1"/>
</dbReference>
<dbReference type="Pfam" id="PF06740">
    <property type="entry name" value="MAP_Futsch"/>
    <property type="match status" value="1"/>
</dbReference>
<feature type="compositionally biased region" description="Polar residues" evidence="2">
    <location>
        <begin position="2959"/>
        <end position="2972"/>
    </location>
</feature>
<feature type="compositionally biased region" description="Basic and acidic residues" evidence="2">
    <location>
        <begin position="3501"/>
        <end position="3532"/>
    </location>
</feature>
<dbReference type="Pfam" id="PF25281">
    <property type="entry name" value="MBL_MAP1B"/>
    <property type="match status" value="1"/>
</dbReference>
<dbReference type="GO" id="GO:0016358">
    <property type="term" value="P:dendrite development"/>
    <property type="evidence" value="ECO:0007669"/>
    <property type="project" value="TreeGrafter"/>
</dbReference>
<feature type="compositionally biased region" description="Basic and acidic residues" evidence="2">
    <location>
        <begin position="3614"/>
        <end position="3637"/>
    </location>
</feature>
<feature type="compositionally biased region" description="Basic and acidic residues" evidence="2">
    <location>
        <begin position="2724"/>
        <end position="2734"/>
    </location>
</feature>
<reference evidence="5" key="2">
    <citation type="submission" date="2022-10" db="UniProtKB">
        <authorList>
            <consortium name="EnsemblMetazoa"/>
        </authorList>
    </citation>
    <scope>IDENTIFICATION</scope>
    <source>
        <strain evidence="5">LVP_AGWG</strain>
    </source>
</reference>
<feature type="compositionally biased region" description="Basic and acidic residues" evidence="2">
    <location>
        <begin position="2574"/>
        <end position="2583"/>
    </location>
</feature>
<feature type="compositionally biased region" description="Low complexity" evidence="2">
    <location>
        <begin position="800"/>
        <end position="814"/>
    </location>
</feature>
<gene>
    <name evidence="5" type="primary">5572519</name>
</gene>
<organism evidence="5 6">
    <name type="scientific">Aedes aegypti</name>
    <name type="common">Yellowfever mosquito</name>
    <name type="synonym">Culex aegypti</name>
    <dbReference type="NCBI Taxonomy" id="7159"/>
    <lineage>
        <taxon>Eukaryota</taxon>
        <taxon>Metazoa</taxon>
        <taxon>Ecdysozoa</taxon>
        <taxon>Arthropoda</taxon>
        <taxon>Hexapoda</taxon>
        <taxon>Insecta</taxon>
        <taxon>Pterygota</taxon>
        <taxon>Neoptera</taxon>
        <taxon>Endopterygota</taxon>
        <taxon>Diptera</taxon>
        <taxon>Nematocera</taxon>
        <taxon>Culicoidea</taxon>
        <taxon>Culicidae</taxon>
        <taxon>Culicinae</taxon>
        <taxon>Aedini</taxon>
        <taxon>Aedes</taxon>
        <taxon>Stegomyia</taxon>
    </lineage>
</organism>
<feature type="compositionally biased region" description="Basic and acidic residues" evidence="2">
    <location>
        <begin position="3359"/>
        <end position="3371"/>
    </location>
</feature>
<evidence type="ECO:0008006" key="7">
    <source>
        <dbReference type="Google" id="ProtNLM"/>
    </source>
</evidence>
<feature type="compositionally biased region" description="Basic and acidic residues" evidence="2">
    <location>
        <begin position="2297"/>
        <end position="2308"/>
    </location>
</feature>
<feature type="compositionally biased region" description="Basic and acidic residues" evidence="2">
    <location>
        <begin position="3327"/>
        <end position="3349"/>
    </location>
</feature>
<feature type="compositionally biased region" description="Basic and acidic residues" evidence="2">
    <location>
        <begin position="826"/>
        <end position="840"/>
    </location>
</feature>
<feature type="compositionally biased region" description="Basic and acidic residues" evidence="2">
    <location>
        <begin position="2516"/>
        <end position="2531"/>
    </location>
</feature>
<feature type="compositionally biased region" description="Low complexity" evidence="2">
    <location>
        <begin position="3964"/>
        <end position="3973"/>
    </location>
</feature>
<dbReference type="InterPro" id="IPR056617">
    <property type="entry name" value="MAP1B/S_N"/>
</dbReference>
<feature type="compositionally biased region" description="Basic and acidic residues" evidence="2">
    <location>
        <begin position="2656"/>
        <end position="2675"/>
    </location>
</feature>
<feature type="region of interest" description="Disordered" evidence="2">
    <location>
        <begin position="1369"/>
        <end position="1433"/>
    </location>
</feature>
<feature type="compositionally biased region" description="Acidic residues" evidence="2">
    <location>
        <begin position="995"/>
        <end position="1004"/>
    </location>
</feature>
<feature type="compositionally biased region" description="Low complexity" evidence="2">
    <location>
        <begin position="1198"/>
        <end position="1210"/>
    </location>
</feature>
<feature type="compositionally biased region" description="Basic and acidic residues" evidence="2">
    <location>
        <begin position="1278"/>
        <end position="1288"/>
    </location>
</feature>
<feature type="region of interest" description="Disordered" evidence="2">
    <location>
        <begin position="652"/>
        <end position="892"/>
    </location>
</feature>
<feature type="compositionally biased region" description="Basic and acidic residues" evidence="2">
    <location>
        <begin position="661"/>
        <end position="744"/>
    </location>
</feature>
<feature type="region of interest" description="Disordered" evidence="2">
    <location>
        <begin position="1278"/>
        <end position="1341"/>
    </location>
</feature>
<feature type="region of interest" description="Disordered" evidence="2">
    <location>
        <begin position="4110"/>
        <end position="4153"/>
    </location>
</feature>
<feature type="compositionally biased region" description="Basic and acidic residues" evidence="2">
    <location>
        <begin position="969"/>
        <end position="991"/>
    </location>
</feature>
<feature type="compositionally biased region" description="Basic and acidic residues" evidence="2">
    <location>
        <begin position="2437"/>
        <end position="2455"/>
    </location>
</feature>
<reference evidence="5 6" key="1">
    <citation type="submission" date="2017-06" db="EMBL/GenBank/DDBJ databases">
        <title>Aedes aegypti genome working group (AGWG) sequencing and assembly.</title>
        <authorList>
            <consortium name="Aedes aegypti Genome Working Group (AGWG)"/>
            <person name="Matthews B.J."/>
        </authorList>
    </citation>
    <scope>NUCLEOTIDE SEQUENCE [LARGE SCALE GENOMIC DNA]</scope>
    <source>
        <strain evidence="5 6">LVP_AGWG</strain>
    </source>
</reference>
<dbReference type="GO" id="GO:0005829">
    <property type="term" value="C:cytosol"/>
    <property type="evidence" value="ECO:0007669"/>
    <property type="project" value="TreeGrafter"/>
</dbReference>
<dbReference type="GO" id="GO:0043025">
    <property type="term" value="C:neuronal cell body"/>
    <property type="evidence" value="ECO:0007669"/>
    <property type="project" value="TreeGrafter"/>
</dbReference>
<feature type="compositionally biased region" description="Basic and acidic residues" evidence="2">
    <location>
        <begin position="2178"/>
        <end position="2213"/>
    </location>
</feature>
<feature type="compositionally biased region" description="Basic and acidic residues" evidence="2">
    <location>
        <begin position="2831"/>
        <end position="2859"/>
    </location>
</feature>
<feature type="compositionally biased region" description="Basic and acidic residues" evidence="2">
    <location>
        <begin position="1926"/>
        <end position="1958"/>
    </location>
</feature>
<feature type="compositionally biased region" description="Basic and acidic residues" evidence="2">
    <location>
        <begin position="1977"/>
        <end position="2008"/>
    </location>
</feature>
<feature type="region of interest" description="Disordered" evidence="2">
    <location>
        <begin position="3964"/>
        <end position="4089"/>
    </location>
</feature>
<feature type="compositionally biased region" description="Basic and acidic residues" evidence="2">
    <location>
        <begin position="3016"/>
        <end position="3031"/>
    </location>
</feature>
<dbReference type="Pfam" id="PF23415">
    <property type="entry name" value="MAPB1_N"/>
    <property type="match status" value="1"/>
</dbReference>
<dbReference type="GO" id="GO:0007409">
    <property type="term" value="P:axonogenesis"/>
    <property type="evidence" value="ECO:0007669"/>
    <property type="project" value="TreeGrafter"/>
</dbReference>
<feature type="compositionally biased region" description="Basic and acidic residues" evidence="2">
    <location>
        <begin position="3111"/>
        <end position="3131"/>
    </location>
</feature>
<feature type="compositionally biased region" description="Basic and acidic residues" evidence="2">
    <location>
        <begin position="2993"/>
        <end position="3007"/>
    </location>
</feature>
<dbReference type="EnsemblMetazoa" id="AAEL009847-RB">
    <property type="protein sequence ID" value="AAEL009847-PB"/>
    <property type="gene ID" value="AAEL009847"/>
</dbReference>
<dbReference type="GO" id="GO:0003779">
    <property type="term" value="F:actin binding"/>
    <property type="evidence" value="ECO:0007669"/>
    <property type="project" value="TreeGrafter"/>
</dbReference>
<feature type="compositionally biased region" description="Low complexity" evidence="2">
    <location>
        <begin position="26"/>
        <end position="41"/>
    </location>
</feature>
<feature type="compositionally biased region" description="Basic and acidic residues" evidence="2">
    <location>
        <begin position="3268"/>
        <end position="3283"/>
    </location>
</feature>
<feature type="region of interest" description="Disordered" evidence="2">
    <location>
        <begin position="969"/>
        <end position="1223"/>
    </location>
</feature>
<feature type="compositionally biased region" description="Low complexity" evidence="2">
    <location>
        <begin position="4415"/>
        <end position="4433"/>
    </location>
</feature>
<feature type="compositionally biased region" description="Basic and acidic residues" evidence="2">
    <location>
        <begin position="3465"/>
        <end position="3491"/>
    </location>
</feature>
<dbReference type="GO" id="GO:0045202">
    <property type="term" value="C:synapse"/>
    <property type="evidence" value="ECO:0007669"/>
    <property type="project" value="TreeGrafter"/>
</dbReference>
<feature type="compositionally biased region" description="Basic and acidic residues" evidence="2">
    <location>
        <begin position="2367"/>
        <end position="2391"/>
    </location>
</feature>
<feature type="region of interest" description="Disordered" evidence="2">
    <location>
        <begin position="3827"/>
        <end position="3885"/>
    </location>
</feature>
<feature type="compositionally biased region" description="Basic and acidic residues" evidence="2">
    <location>
        <begin position="2490"/>
        <end position="2501"/>
    </location>
</feature>
<dbReference type="PANTHER" id="PTHR13843:SF12">
    <property type="entry name" value="ATPASE F1_V1_A1 COMPLEX ALPHA_BETA SUBUNIT NUCLEOTIDE-BINDING DOMAIN-CONTAINING PROTEIN"/>
    <property type="match status" value="1"/>
</dbReference>
<feature type="compositionally biased region" description="Basic and acidic residues" evidence="2">
    <location>
        <begin position="3827"/>
        <end position="3838"/>
    </location>
</feature>
<feature type="region of interest" description="Disordered" evidence="2">
    <location>
        <begin position="1891"/>
        <end position="3699"/>
    </location>
</feature>
<feature type="compositionally biased region" description="Basic and acidic residues" evidence="2">
    <location>
        <begin position="2867"/>
        <end position="2878"/>
    </location>
</feature>
<feature type="compositionally biased region" description="Basic and acidic residues" evidence="2">
    <location>
        <begin position="4074"/>
        <end position="4088"/>
    </location>
</feature>
<evidence type="ECO:0000259" key="3">
    <source>
        <dbReference type="Pfam" id="PF23415"/>
    </source>
</evidence>
<dbReference type="SUPFAM" id="SSF58113">
    <property type="entry name" value="Apolipoprotein A-I"/>
    <property type="match status" value="1"/>
</dbReference>